<sequence length="253" mass="25190">GKGGGGGSGGSSGGQGGVSPEPTTSVKPVAKEGDGKGGDGKDGKGGDGKDGKGGDGKEGDGKGGDGKDGKGGDGKEGDGKGGDGKDGKGGDGKDGKGGDGKDGKGGDGKDGKPKPLPAVKSADGKGNLRFNKDDWLKLLGALHDVENGLIDYATISRYGELNGTFRAQPRDTRWEPAKDLNARASGFGGSVETVNEALRQRLSTVVNAMRWAIEVFENTDDLANYSLNDFVTEFPDLNSGGGKMSGGQGSGGA</sequence>
<feature type="region of interest" description="Disordered" evidence="1">
    <location>
        <begin position="1"/>
        <end position="127"/>
    </location>
</feature>
<accession>A0A1H3U1F4</accession>
<protein>
    <submittedName>
        <fullName evidence="2">Uncharacterized protein</fullName>
    </submittedName>
</protein>
<proteinExistence type="predicted"/>
<evidence type="ECO:0000313" key="2">
    <source>
        <dbReference type="EMBL" id="SDZ56316.1"/>
    </source>
</evidence>
<dbReference type="STRING" id="418495.SAMN05216215_11017"/>
<dbReference type="Proteomes" id="UP000199529">
    <property type="component" value="Unassembled WGS sequence"/>
</dbReference>
<gene>
    <name evidence="2" type="ORF">SAMN05216215_11017</name>
</gene>
<feature type="compositionally biased region" description="Basic and acidic residues" evidence="1">
    <location>
        <begin position="29"/>
        <end position="113"/>
    </location>
</feature>
<name>A0A1H3U1F4_9PSEU</name>
<feature type="compositionally biased region" description="Gly residues" evidence="1">
    <location>
        <begin position="1"/>
        <end position="17"/>
    </location>
</feature>
<organism evidence="2 3">
    <name type="scientific">Saccharopolyspora shandongensis</name>
    <dbReference type="NCBI Taxonomy" id="418495"/>
    <lineage>
        <taxon>Bacteria</taxon>
        <taxon>Bacillati</taxon>
        <taxon>Actinomycetota</taxon>
        <taxon>Actinomycetes</taxon>
        <taxon>Pseudonocardiales</taxon>
        <taxon>Pseudonocardiaceae</taxon>
        <taxon>Saccharopolyspora</taxon>
    </lineage>
</organism>
<dbReference type="AlphaFoldDB" id="A0A1H3U1F4"/>
<evidence type="ECO:0000313" key="3">
    <source>
        <dbReference type="Proteomes" id="UP000199529"/>
    </source>
</evidence>
<dbReference type="EMBL" id="FNOK01000101">
    <property type="protein sequence ID" value="SDZ56316.1"/>
    <property type="molecule type" value="Genomic_DNA"/>
</dbReference>
<evidence type="ECO:0000256" key="1">
    <source>
        <dbReference type="SAM" id="MobiDB-lite"/>
    </source>
</evidence>
<keyword evidence="3" id="KW-1185">Reference proteome</keyword>
<feature type="non-terminal residue" evidence="2">
    <location>
        <position position="1"/>
    </location>
</feature>
<reference evidence="3" key="1">
    <citation type="submission" date="2016-10" db="EMBL/GenBank/DDBJ databases">
        <authorList>
            <person name="Varghese N."/>
            <person name="Submissions S."/>
        </authorList>
    </citation>
    <scope>NUCLEOTIDE SEQUENCE [LARGE SCALE GENOMIC DNA]</scope>
    <source>
        <strain evidence="3">CGMCC 4.3530</strain>
    </source>
</reference>